<keyword evidence="9" id="KW-0133">Cell shape</keyword>
<dbReference type="GO" id="GO:0005829">
    <property type="term" value="C:cytosol"/>
    <property type="evidence" value="ECO:0007669"/>
    <property type="project" value="TreeGrafter"/>
</dbReference>
<dbReference type="FunFam" id="3.30.470.20:FF:000008">
    <property type="entry name" value="D-alanine--D-alanine ligase"/>
    <property type="match status" value="1"/>
</dbReference>
<dbReference type="GO" id="GO:0008360">
    <property type="term" value="P:regulation of cell shape"/>
    <property type="evidence" value="ECO:0007669"/>
    <property type="project" value="UniProtKB-KW"/>
</dbReference>
<dbReference type="PROSITE" id="PS00843">
    <property type="entry name" value="DALA_DALA_LIGASE_1"/>
    <property type="match status" value="1"/>
</dbReference>
<dbReference type="InterPro" id="IPR011761">
    <property type="entry name" value="ATP-grasp"/>
</dbReference>
<comment type="subcellular location">
    <subcellularLocation>
        <location evidence="1">Cytoplasm</location>
    </subcellularLocation>
</comment>
<dbReference type="Pfam" id="PF07478">
    <property type="entry name" value="Dala_Dala_lig_C"/>
    <property type="match status" value="1"/>
</dbReference>
<gene>
    <name evidence="14" type="ORF">MNBD_GAMMA23-151</name>
</gene>
<evidence type="ECO:0000259" key="13">
    <source>
        <dbReference type="PROSITE" id="PS50975"/>
    </source>
</evidence>
<dbReference type="Gene3D" id="3.30.1490.20">
    <property type="entry name" value="ATP-grasp fold, A domain"/>
    <property type="match status" value="1"/>
</dbReference>
<organism evidence="14">
    <name type="scientific">hydrothermal vent metagenome</name>
    <dbReference type="NCBI Taxonomy" id="652676"/>
    <lineage>
        <taxon>unclassified sequences</taxon>
        <taxon>metagenomes</taxon>
        <taxon>ecological metagenomes</taxon>
    </lineage>
</organism>
<dbReference type="EMBL" id="UOFT01000016">
    <property type="protein sequence ID" value="VAW91835.1"/>
    <property type="molecule type" value="Genomic_DNA"/>
</dbReference>
<keyword evidence="8" id="KW-0460">Magnesium</keyword>
<dbReference type="GO" id="GO:0071555">
    <property type="term" value="P:cell wall organization"/>
    <property type="evidence" value="ECO:0007669"/>
    <property type="project" value="UniProtKB-KW"/>
</dbReference>
<evidence type="ECO:0000256" key="3">
    <source>
        <dbReference type="ARBA" id="ARBA00022490"/>
    </source>
</evidence>
<dbReference type="AlphaFoldDB" id="A0A3B0ZEI1"/>
<evidence type="ECO:0000256" key="4">
    <source>
        <dbReference type="ARBA" id="ARBA00022598"/>
    </source>
</evidence>
<dbReference type="InterPro" id="IPR011095">
    <property type="entry name" value="Dala_Dala_lig_C"/>
</dbReference>
<dbReference type="InterPro" id="IPR000291">
    <property type="entry name" value="D-Ala_lig_Van_CS"/>
</dbReference>
<name>A0A3B0ZEI1_9ZZZZ</name>
<evidence type="ECO:0000256" key="1">
    <source>
        <dbReference type="ARBA" id="ARBA00004496"/>
    </source>
</evidence>
<dbReference type="PIRSF" id="PIRSF039102">
    <property type="entry name" value="Ddl/VanB"/>
    <property type="match status" value="1"/>
</dbReference>
<dbReference type="Gene3D" id="3.30.470.20">
    <property type="entry name" value="ATP-grasp fold, B domain"/>
    <property type="match status" value="1"/>
</dbReference>
<dbReference type="GO" id="GO:0005524">
    <property type="term" value="F:ATP binding"/>
    <property type="evidence" value="ECO:0007669"/>
    <property type="project" value="UniProtKB-KW"/>
</dbReference>
<dbReference type="InterPro" id="IPR005905">
    <property type="entry name" value="D_ala_D_ala"/>
</dbReference>
<dbReference type="PANTHER" id="PTHR23132:SF23">
    <property type="entry name" value="D-ALANINE--D-ALANINE LIGASE B"/>
    <property type="match status" value="1"/>
</dbReference>
<dbReference type="PROSITE" id="PS00844">
    <property type="entry name" value="DALA_DALA_LIGASE_2"/>
    <property type="match status" value="1"/>
</dbReference>
<comment type="similarity">
    <text evidence="2">Belongs to the D-alanine--D-alanine ligase family.</text>
</comment>
<evidence type="ECO:0000313" key="14">
    <source>
        <dbReference type="EMBL" id="VAW91835.1"/>
    </source>
</evidence>
<dbReference type="InterPro" id="IPR016185">
    <property type="entry name" value="PreATP-grasp_dom_sf"/>
</dbReference>
<evidence type="ECO:0000256" key="11">
    <source>
        <dbReference type="ARBA" id="ARBA00023211"/>
    </source>
</evidence>
<dbReference type="NCBIfam" id="TIGR01205">
    <property type="entry name" value="D_ala_D_alaTIGR"/>
    <property type="match status" value="1"/>
</dbReference>
<dbReference type="NCBIfam" id="NF002378">
    <property type="entry name" value="PRK01372.1"/>
    <property type="match status" value="1"/>
</dbReference>
<evidence type="ECO:0000256" key="7">
    <source>
        <dbReference type="ARBA" id="ARBA00022840"/>
    </source>
</evidence>
<dbReference type="GO" id="GO:0009252">
    <property type="term" value="P:peptidoglycan biosynthetic process"/>
    <property type="evidence" value="ECO:0007669"/>
    <property type="project" value="UniProtKB-KW"/>
</dbReference>
<dbReference type="HAMAP" id="MF_00047">
    <property type="entry name" value="Dala_Dala_lig"/>
    <property type="match status" value="1"/>
</dbReference>
<sequence>MLGRVAVLMGGWSAERAVSLQSGQAVLDALLREGVNAFAIDVKKETVLHNLSKENIDRVFIALHGKGGEDGVIQSILEVLALPYTGSGVAASALAMDKLRTKQVLEGAGLPTPAFIVMDDDTDCERVIATLGSPLIVKPTLEGSSLGMTQVESTAELKAAYESAKGFAGDVLVEQWITGAEYTIAVLDKQALPVIQLKTPHKFYDYSAKYQSNDTEYLCPCGLSAEDEGHMQRLALSAFNTVGASGWGRVDVMCDADNKPWIIEINTIPGMTSHSLVPMAAKEFGLDFDALVLAIVEQTLKESNNNLANKANGTSHV</sequence>
<evidence type="ECO:0000256" key="10">
    <source>
        <dbReference type="ARBA" id="ARBA00022984"/>
    </source>
</evidence>
<keyword evidence="10" id="KW-0573">Peptidoglycan synthesis</keyword>
<dbReference type="SUPFAM" id="SSF52440">
    <property type="entry name" value="PreATP-grasp domain"/>
    <property type="match status" value="1"/>
</dbReference>
<protein>
    <submittedName>
        <fullName evidence="14">D-alanine--D-alanine ligase</fullName>
        <ecNumber evidence="14">6.3.2.4</ecNumber>
    </submittedName>
</protein>
<accession>A0A3B0ZEI1</accession>
<dbReference type="InterPro" id="IPR013815">
    <property type="entry name" value="ATP_grasp_subdomain_1"/>
</dbReference>
<dbReference type="GO" id="GO:0008716">
    <property type="term" value="F:D-alanine-D-alanine ligase activity"/>
    <property type="evidence" value="ECO:0007669"/>
    <property type="project" value="UniProtKB-EC"/>
</dbReference>
<keyword evidence="3" id="KW-0963">Cytoplasm</keyword>
<dbReference type="InterPro" id="IPR011127">
    <property type="entry name" value="Dala_Dala_lig_N"/>
</dbReference>
<evidence type="ECO:0000256" key="9">
    <source>
        <dbReference type="ARBA" id="ARBA00022960"/>
    </source>
</evidence>
<evidence type="ECO:0000256" key="8">
    <source>
        <dbReference type="ARBA" id="ARBA00022842"/>
    </source>
</evidence>
<keyword evidence="12" id="KW-0961">Cell wall biogenesis/degradation</keyword>
<keyword evidence="4 14" id="KW-0436">Ligase</keyword>
<keyword evidence="6" id="KW-0547">Nucleotide-binding</keyword>
<dbReference type="EC" id="6.3.2.4" evidence="14"/>
<keyword evidence="5" id="KW-0479">Metal-binding</keyword>
<feature type="domain" description="ATP-grasp" evidence="13">
    <location>
        <begin position="102"/>
        <end position="297"/>
    </location>
</feature>
<dbReference type="SUPFAM" id="SSF56059">
    <property type="entry name" value="Glutathione synthetase ATP-binding domain-like"/>
    <property type="match status" value="1"/>
</dbReference>
<evidence type="ECO:0000256" key="6">
    <source>
        <dbReference type="ARBA" id="ARBA00022741"/>
    </source>
</evidence>
<evidence type="ECO:0000256" key="5">
    <source>
        <dbReference type="ARBA" id="ARBA00022723"/>
    </source>
</evidence>
<dbReference type="PANTHER" id="PTHR23132">
    <property type="entry name" value="D-ALANINE--D-ALANINE LIGASE"/>
    <property type="match status" value="1"/>
</dbReference>
<dbReference type="GO" id="GO:0046872">
    <property type="term" value="F:metal ion binding"/>
    <property type="evidence" value="ECO:0007669"/>
    <property type="project" value="UniProtKB-KW"/>
</dbReference>
<keyword evidence="7" id="KW-0067">ATP-binding</keyword>
<dbReference type="Gene3D" id="3.40.50.20">
    <property type="match status" value="1"/>
</dbReference>
<dbReference type="Pfam" id="PF01820">
    <property type="entry name" value="Dala_Dala_lig_N"/>
    <property type="match status" value="1"/>
</dbReference>
<evidence type="ECO:0000256" key="2">
    <source>
        <dbReference type="ARBA" id="ARBA00010871"/>
    </source>
</evidence>
<reference evidence="14" key="1">
    <citation type="submission" date="2018-06" db="EMBL/GenBank/DDBJ databases">
        <authorList>
            <person name="Zhirakovskaya E."/>
        </authorList>
    </citation>
    <scope>NUCLEOTIDE SEQUENCE</scope>
</reference>
<dbReference type="PROSITE" id="PS50975">
    <property type="entry name" value="ATP_GRASP"/>
    <property type="match status" value="1"/>
</dbReference>
<keyword evidence="11" id="KW-0464">Manganese</keyword>
<proteinExistence type="inferred from homology"/>
<evidence type="ECO:0000256" key="12">
    <source>
        <dbReference type="ARBA" id="ARBA00023316"/>
    </source>
</evidence>